<dbReference type="Pfam" id="PF07731">
    <property type="entry name" value="Cu-oxidase_2"/>
    <property type="match status" value="1"/>
</dbReference>
<dbReference type="PROSITE" id="PS00079">
    <property type="entry name" value="MULTICOPPER_OXIDASE1"/>
    <property type="match status" value="2"/>
</dbReference>
<evidence type="ECO:0000259" key="8">
    <source>
        <dbReference type="Pfam" id="PF07731"/>
    </source>
</evidence>
<keyword evidence="3 10" id="KW-0560">Oxidoreductase</keyword>
<evidence type="ECO:0000256" key="7">
    <source>
        <dbReference type="SAM" id="SignalP"/>
    </source>
</evidence>
<protein>
    <submittedName>
        <fullName evidence="10">Laccase 13 variant 1</fullName>
        <ecNumber evidence="10">1.10.3.3</ecNumber>
    </submittedName>
</protein>
<evidence type="ECO:0000259" key="9">
    <source>
        <dbReference type="Pfam" id="PF07732"/>
    </source>
</evidence>
<feature type="domain" description="Plastocyanin-like" evidence="9">
    <location>
        <begin position="37"/>
        <end position="155"/>
    </location>
</feature>
<evidence type="ECO:0000256" key="5">
    <source>
        <dbReference type="ARBA" id="ARBA00023180"/>
    </source>
</evidence>
<gene>
    <name evidence="10" type="primary">lcc13_2</name>
    <name evidence="10" type="ORF">AAF712_014012</name>
</gene>
<dbReference type="CDD" id="cd13903">
    <property type="entry name" value="CuRO_3_Tv-LCC_like"/>
    <property type="match status" value="1"/>
</dbReference>
<keyword evidence="5" id="KW-0325">Glycoprotein</keyword>
<evidence type="ECO:0000313" key="10">
    <source>
        <dbReference type="EMBL" id="KAL0059262.1"/>
    </source>
</evidence>
<dbReference type="Pfam" id="PF07732">
    <property type="entry name" value="Cu-oxidase_3"/>
    <property type="match status" value="1"/>
</dbReference>
<dbReference type="EC" id="1.10.3.3" evidence="10"/>
<keyword evidence="7" id="KW-0732">Signal</keyword>
<sequence>MYLRRLPFLAVALSTSIAQAQAQAATIRRKGDLHIVNKDISPDGFTRSSVLSNGEFPGPVITANKGEDLEITVFDELTDKRMDVLTSVHWHGIESRGRPFDDGTPSLTQCPIVPGKSFTYKVETGTQAGTFWYHSHFGAQFCDGLRGPLIIYDPNDPHKSLYDVDDESTIITLADWSVLFSLILFEYELIELDLQTRLHPLGTAHPYTLINGKGRYPGGPATPFSIVNVEQGKKPTILGCCESGPEGWQLLCAQVSFVQPRLPSLTSSPSNAKTKGIRANPNLPGIPGFANGTNLAILRYKGAPTADPTDSESKPNPNPKQLEERDLHPTENPGAPGKKEIDGADVNINMLLTFDQPGEKFFINGVSMTYPNVPVILQILSGQTDPTKLLPQGSVYELPRNKSIQLSFPTEDGSLAAPHPYHLHGHSFDVIRSAGSSAYNYDNPVRRDTVNIGMPGDNVTIRFRTDNTGPWIMHCHIARHAEVGLGVVLAEDIQGIQSNLKPDDAWNSLCPAYEEFIKSN</sequence>
<dbReference type="InterPro" id="IPR045087">
    <property type="entry name" value="Cu-oxidase_fam"/>
</dbReference>
<keyword evidence="4" id="KW-0186">Copper</keyword>
<dbReference type="InterPro" id="IPR002355">
    <property type="entry name" value="Cu_oxidase_Cu_BS"/>
</dbReference>
<accession>A0ABR2ZFN7</accession>
<evidence type="ECO:0000256" key="6">
    <source>
        <dbReference type="SAM" id="MobiDB-lite"/>
    </source>
</evidence>
<evidence type="ECO:0000256" key="4">
    <source>
        <dbReference type="ARBA" id="ARBA00023008"/>
    </source>
</evidence>
<dbReference type="PANTHER" id="PTHR11709">
    <property type="entry name" value="MULTI-COPPER OXIDASE"/>
    <property type="match status" value="1"/>
</dbReference>
<keyword evidence="2" id="KW-0479">Metal-binding</keyword>
<dbReference type="GO" id="GO:0008447">
    <property type="term" value="F:L-ascorbate oxidase activity"/>
    <property type="evidence" value="ECO:0007669"/>
    <property type="project" value="UniProtKB-EC"/>
</dbReference>
<dbReference type="EMBL" id="JBBXMP010000239">
    <property type="protein sequence ID" value="KAL0059262.1"/>
    <property type="molecule type" value="Genomic_DNA"/>
</dbReference>
<dbReference type="InterPro" id="IPR011706">
    <property type="entry name" value="Cu-oxidase_C"/>
</dbReference>
<dbReference type="Gene3D" id="2.60.40.420">
    <property type="entry name" value="Cupredoxins - blue copper proteins"/>
    <property type="match status" value="3"/>
</dbReference>
<evidence type="ECO:0000313" key="11">
    <source>
        <dbReference type="Proteomes" id="UP001437256"/>
    </source>
</evidence>
<dbReference type="PROSITE" id="PS00080">
    <property type="entry name" value="MULTICOPPER_OXIDASE2"/>
    <property type="match status" value="1"/>
</dbReference>
<feature type="domain" description="Plastocyanin-like" evidence="8">
    <location>
        <begin position="371"/>
        <end position="492"/>
    </location>
</feature>
<feature type="chain" id="PRO_5047207855" evidence="7">
    <location>
        <begin position="23"/>
        <end position="520"/>
    </location>
</feature>
<keyword evidence="11" id="KW-1185">Reference proteome</keyword>
<evidence type="ECO:0000256" key="2">
    <source>
        <dbReference type="ARBA" id="ARBA00022723"/>
    </source>
</evidence>
<dbReference type="InterPro" id="IPR008972">
    <property type="entry name" value="Cupredoxin"/>
</dbReference>
<feature type="signal peptide" evidence="7">
    <location>
        <begin position="1"/>
        <end position="22"/>
    </location>
</feature>
<dbReference type="SUPFAM" id="SSF49503">
    <property type="entry name" value="Cupredoxins"/>
    <property type="match status" value="3"/>
</dbReference>
<dbReference type="InterPro" id="IPR033138">
    <property type="entry name" value="Cu_oxidase_CS"/>
</dbReference>
<evidence type="ECO:0000256" key="3">
    <source>
        <dbReference type="ARBA" id="ARBA00023002"/>
    </source>
</evidence>
<organism evidence="10 11">
    <name type="scientific">Marasmius tenuissimus</name>
    <dbReference type="NCBI Taxonomy" id="585030"/>
    <lineage>
        <taxon>Eukaryota</taxon>
        <taxon>Fungi</taxon>
        <taxon>Dikarya</taxon>
        <taxon>Basidiomycota</taxon>
        <taxon>Agaricomycotina</taxon>
        <taxon>Agaricomycetes</taxon>
        <taxon>Agaricomycetidae</taxon>
        <taxon>Agaricales</taxon>
        <taxon>Marasmiineae</taxon>
        <taxon>Marasmiaceae</taxon>
        <taxon>Marasmius</taxon>
    </lineage>
</organism>
<comment type="caution">
    <text evidence="10">The sequence shown here is derived from an EMBL/GenBank/DDBJ whole genome shotgun (WGS) entry which is preliminary data.</text>
</comment>
<comment type="similarity">
    <text evidence="1">Belongs to the multicopper oxidase family.</text>
</comment>
<proteinExistence type="inferred from homology"/>
<dbReference type="Proteomes" id="UP001437256">
    <property type="component" value="Unassembled WGS sequence"/>
</dbReference>
<dbReference type="InterPro" id="IPR011707">
    <property type="entry name" value="Cu-oxidase-like_N"/>
</dbReference>
<feature type="region of interest" description="Disordered" evidence="6">
    <location>
        <begin position="303"/>
        <end position="342"/>
    </location>
</feature>
<name>A0ABR2ZFN7_9AGAR</name>
<reference evidence="10 11" key="1">
    <citation type="submission" date="2024-05" db="EMBL/GenBank/DDBJ databases">
        <title>A draft genome resource for the thread blight pathogen Marasmius tenuissimus strain MS-2.</title>
        <authorList>
            <person name="Yulfo-Soto G.E."/>
            <person name="Baruah I.K."/>
            <person name="Amoako-Attah I."/>
            <person name="Bukari Y."/>
            <person name="Meinhardt L.W."/>
            <person name="Bailey B.A."/>
            <person name="Cohen S.P."/>
        </authorList>
    </citation>
    <scope>NUCLEOTIDE SEQUENCE [LARGE SCALE GENOMIC DNA]</scope>
    <source>
        <strain evidence="10 11">MS-2</strain>
    </source>
</reference>
<evidence type="ECO:0000256" key="1">
    <source>
        <dbReference type="ARBA" id="ARBA00010609"/>
    </source>
</evidence>
<dbReference type="PANTHER" id="PTHR11709:SF511">
    <property type="entry name" value="LACCASE"/>
    <property type="match status" value="1"/>
</dbReference>